<dbReference type="EMBL" id="QAYG01000001">
    <property type="protein sequence ID" value="PTW62732.1"/>
    <property type="molecule type" value="Genomic_DNA"/>
</dbReference>
<dbReference type="InterPro" id="IPR029044">
    <property type="entry name" value="Nucleotide-diphossugar_trans"/>
</dbReference>
<dbReference type="AlphaFoldDB" id="A0A2T5VG51"/>
<organism evidence="2 3">
    <name type="scientific">Breoghania corrubedonensis</name>
    <dbReference type="NCBI Taxonomy" id="665038"/>
    <lineage>
        <taxon>Bacteria</taxon>
        <taxon>Pseudomonadati</taxon>
        <taxon>Pseudomonadota</taxon>
        <taxon>Alphaproteobacteria</taxon>
        <taxon>Hyphomicrobiales</taxon>
        <taxon>Stappiaceae</taxon>
        <taxon>Breoghania</taxon>
    </lineage>
</organism>
<gene>
    <name evidence="2" type="ORF">C8N35_101779</name>
</gene>
<dbReference type="Pfam" id="PF00535">
    <property type="entry name" value="Glycos_transf_2"/>
    <property type="match status" value="1"/>
</dbReference>
<evidence type="ECO:0000313" key="2">
    <source>
        <dbReference type="EMBL" id="PTW62732.1"/>
    </source>
</evidence>
<dbReference type="InterPro" id="IPR001173">
    <property type="entry name" value="Glyco_trans_2-like"/>
</dbReference>
<dbReference type="RefSeq" id="WP_107988258.1">
    <property type="nucleotide sequence ID" value="NZ_QAYG01000001.1"/>
</dbReference>
<dbReference type="CDD" id="cd00761">
    <property type="entry name" value="Glyco_tranf_GTA_type"/>
    <property type="match status" value="1"/>
</dbReference>
<dbReference type="PANTHER" id="PTHR43685">
    <property type="entry name" value="GLYCOSYLTRANSFERASE"/>
    <property type="match status" value="1"/>
</dbReference>
<dbReference type="OrthoDB" id="6116224at2"/>
<keyword evidence="3" id="KW-1185">Reference proteome</keyword>
<evidence type="ECO:0000259" key="1">
    <source>
        <dbReference type="Pfam" id="PF00535"/>
    </source>
</evidence>
<name>A0A2T5VG51_9HYPH</name>
<dbReference type="PANTHER" id="PTHR43685:SF11">
    <property type="entry name" value="GLYCOSYLTRANSFERASE TAGX-RELATED"/>
    <property type="match status" value="1"/>
</dbReference>
<accession>A0A2T5VG51</accession>
<proteinExistence type="predicted"/>
<protein>
    <submittedName>
        <fullName evidence="2">Succinoglycan biosynthesis protein ExoM</fullName>
    </submittedName>
</protein>
<evidence type="ECO:0000313" key="3">
    <source>
        <dbReference type="Proteomes" id="UP000244081"/>
    </source>
</evidence>
<sequence length="302" mass="32234">MEAVSIAIASIGRPSLADTVRSLAGLSLEPDVAVSVLVADDSRDGAATRVVEGLDLGNLAVTCLPVAAGNISVARNALLDAATGDWIALVDDDEWVEPDWLSRLMAAARDFDADVVVGPVYPDYPADTPDWFVRANPLYNDWGHRGKRLITGRGGNTLMKTGLARRLALRFDPTLGVSGGEDTAFFAAAAAHGAVIVATDDARAHEHVPPERLAPSYVLRRAVRSGQSYANARRAEHSGLLRQLLFALDAMVKVGVASALALLLRPLDRAASFRMRQKTALNLGKIRSVLGLPLAQLYKQPD</sequence>
<comment type="caution">
    <text evidence="2">The sequence shown here is derived from an EMBL/GenBank/DDBJ whole genome shotgun (WGS) entry which is preliminary data.</text>
</comment>
<reference evidence="2 3" key="1">
    <citation type="submission" date="2018-04" db="EMBL/GenBank/DDBJ databases">
        <title>Genomic Encyclopedia of Archaeal and Bacterial Type Strains, Phase II (KMG-II): from individual species to whole genera.</title>
        <authorList>
            <person name="Goeker M."/>
        </authorList>
    </citation>
    <scope>NUCLEOTIDE SEQUENCE [LARGE SCALE GENOMIC DNA]</scope>
    <source>
        <strain evidence="2 3">DSM 23382</strain>
    </source>
</reference>
<dbReference type="Proteomes" id="UP000244081">
    <property type="component" value="Unassembled WGS sequence"/>
</dbReference>
<dbReference type="SUPFAM" id="SSF53448">
    <property type="entry name" value="Nucleotide-diphospho-sugar transferases"/>
    <property type="match status" value="1"/>
</dbReference>
<feature type="domain" description="Glycosyltransferase 2-like" evidence="1">
    <location>
        <begin position="14"/>
        <end position="147"/>
    </location>
</feature>
<dbReference type="Gene3D" id="3.90.550.10">
    <property type="entry name" value="Spore Coat Polysaccharide Biosynthesis Protein SpsA, Chain A"/>
    <property type="match status" value="1"/>
</dbReference>
<dbReference type="InterPro" id="IPR050834">
    <property type="entry name" value="Glycosyltransf_2"/>
</dbReference>